<evidence type="ECO:0000256" key="7">
    <source>
        <dbReference type="ARBA" id="ARBA00022679"/>
    </source>
</evidence>
<keyword evidence="8 13" id="KW-0949">S-adenosyl-L-methionine</keyword>
<dbReference type="AlphaFoldDB" id="A0A1V8M3Y1"/>
<dbReference type="NCBIfam" id="NF011494">
    <property type="entry name" value="PRK14902.1"/>
    <property type="match status" value="1"/>
</dbReference>
<organism evidence="15 16">
    <name type="scientific">Methyloprofundus sedimenti</name>
    <dbReference type="NCBI Taxonomy" id="1420851"/>
    <lineage>
        <taxon>Bacteria</taxon>
        <taxon>Pseudomonadati</taxon>
        <taxon>Pseudomonadota</taxon>
        <taxon>Gammaproteobacteria</taxon>
        <taxon>Methylococcales</taxon>
        <taxon>Methylococcaceae</taxon>
        <taxon>Methyloprofundus</taxon>
    </lineage>
</organism>
<feature type="domain" description="SAM-dependent MTase RsmB/NOP-type" evidence="14">
    <location>
        <begin position="158"/>
        <end position="428"/>
    </location>
</feature>
<gene>
    <name evidence="15" type="ORF">AU255_13930</name>
</gene>
<comment type="caution">
    <text evidence="15">The sequence shown here is derived from an EMBL/GenBank/DDBJ whole genome shotgun (WGS) entry which is preliminary data.</text>
</comment>
<dbReference type="InterPro" id="IPR006027">
    <property type="entry name" value="NusB_RsmB_TIM44"/>
</dbReference>
<dbReference type="RefSeq" id="WP_080523575.1">
    <property type="nucleotide sequence ID" value="NZ_LPUF01000002.1"/>
</dbReference>
<dbReference type="FunFam" id="3.40.50.150:FF:000022">
    <property type="entry name" value="Ribosomal RNA small subunit methyltransferase B"/>
    <property type="match status" value="1"/>
</dbReference>
<evidence type="ECO:0000256" key="6">
    <source>
        <dbReference type="ARBA" id="ARBA00022603"/>
    </source>
</evidence>
<reference evidence="15 16" key="1">
    <citation type="submission" date="2015-12" db="EMBL/GenBank/DDBJ databases">
        <authorList>
            <person name="Shamseldin A."/>
            <person name="Moawad H."/>
            <person name="Abd El-Rahim W.M."/>
            <person name="Sadowsky M.J."/>
        </authorList>
    </citation>
    <scope>NUCLEOTIDE SEQUENCE [LARGE SCALE GENOMIC DNA]</scope>
    <source>
        <strain evidence="15 16">WF1</strain>
    </source>
</reference>
<evidence type="ECO:0000259" key="14">
    <source>
        <dbReference type="PROSITE" id="PS51686"/>
    </source>
</evidence>
<feature type="binding site" evidence="13">
    <location>
        <position position="272"/>
    </location>
    <ligand>
        <name>S-adenosyl-L-methionine</name>
        <dbReference type="ChEBI" id="CHEBI:59789"/>
    </ligand>
</feature>
<evidence type="ECO:0000256" key="5">
    <source>
        <dbReference type="ARBA" id="ARBA00022552"/>
    </source>
</evidence>
<keyword evidence="5" id="KW-0698">rRNA processing</keyword>
<dbReference type="GO" id="GO:0006355">
    <property type="term" value="P:regulation of DNA-templated transcription"/>
    <property type="evidence" value="ECO:0007669"/>
    <property type="project" value="InterPro"/>
</dbReference>
<dbReference type="Pfam" id="PF01029">
    <property type="entry name" value="NusB"/>
    <property type="match status" value="1"/>
</dbReference>
<dbReference type="SUPFAM" id="SSF53335">
    <property type="entry name" value="S-adenosyl-L-methionine-dependent methyltransferases"/>
    <property type="match status" value="1"/>
</dbReference>
<dbReference type="PROSITE" id="PS51686">
    <property type="entry name" value="SAM_MT_RSMB_NOP"/>
    <property type="match status" value="1"/>
</dbReference>
<evidence type="ECO:0000256" key="4">
    <source>
        <dbReference type="ARBA" id="ARBA00022490"/>
    </source>
</evidence>
<dbReference type="PRINTS" id="PR02008">
    <property type="entry name" value="RCMTFAMILY"/>
</dbReference>
<dbReference type="Pfam" id="PF01189">
    <property type="entry name" value="Methyltr_RsmB-F"/>
    <property type="match status" value="1"/>
</dbReference>
<dbReference type="SUPFAM" id="SSF48013">
    <property type="entry name" value="NusB-like"/>
    <property type="match status" value="1"/>
</dbReference>
<dbReference type="PANTHER" id="PTHR22807:SF61">
    <property type="entry name" value="NOL1_NOP2_SUN FAMILY PROTEIN _ ANTITERMINATION NUSB DOMAIN-CONTAINING PROTEIN"/>
    <property type="match status" value="1"/>
</dbReference>
<evidence type="ECO:0000256" key="2">
    <source>
        <dbReference type="ARBA" id="ARBA00004496"/>
    </source>
</evidence>
<comment type="function">
    <text evidence="1">Specifically methylates the cytosine at position 967 (m5C967) of 16S rRNA.</text>
</comment>
<evidence type="ECO:0000256" key="8">
    <source>
        <dbReference type="ARBA" id="ARBA00022691"/>
    </source>
</evidence>
<feature type="active site" description="Nucleophile" evidence="13">
    <location>
        <position position="370"/>
    </location>
</feature>
<dbReference type="STRING" id="1420851.AU255_13930"/>
<evidence type="ECO:0000256" key="11">
    <source>
        <dbReference type="ARBA" id="ARBA00031088"/>
    </source>
</evidence>
<keyword evidence="6 13" id="KW-0489">Methyltransferase</keyword>
<evidence type="ECO:0000256" key="10">
    <source>
        <dbReference type="ARBA" id="ARBA00030399"/>
    </source>
</evidence>
<feature type="binding site" evidence="13">
    <location>
        <position position="298"/>
    </location>
    <ligand>
        <name>S-adenosyl-L-methionine</name>
        <dbReference type="ChEBI" id="CHEBI:59789"/>
    </ligand>
</feature>
<dbReference type="GO" id="GO:0008649">
    <property type="term" value="F:rRNA methyltransferase activity"/>
    <property type="evidence" value="ECO:0007669"/>
    <property type="project" value="InterPro"/>
</dbReference>
<accession>A0A1V8M3Y1</accession>
<evidence type="ECO:0000256" key="9">
    <source>
        <dbReference type="ARBA" id="ARBA00022884"/>
    </source>
</evidence>
<dbReference type="OrthoDB" id="9810297at2"/>
<dbReference type="CDD" id="cd02440">
    <property type="entry name" value="AdoMet_MTases"/>
    <property type="match status" value="1"/>
</dbReference>
<evidence type="ECO:0000256" key="13">
    <source>
        <dbReference type="PROSITE-ProRule" id="PRU01023"/>
    </source>
</evidence>
<dbReference type="GO" id="GO:0005737">
    <property type="term" value="C:cytoplasm"/>
    <property type="evidence" value="ECO:0007669"/>
    <property type="project" value="UniProtKB-SubCell"/>
</dbReference>
<dbReference type="PANTHER" id="PTHR22807">
    <property type="entry name" value="NOP2 YEAST -RELATED NOL1/NOP2/FMU SUN DOMAIN-CONTAINING"/>
    <property type="match status" value="1"/>
</dbReference>
<keyword evidence="16" id="KW-1185">Reference proteome</keyword>
<evidence type="ECO:0000256" key="12">
    <source>
        <dbReference type="ARBA" id="ARBA00047283"/>
    </source>
</evidence>
<comment type="subcellular location">
    <subcellularLocation>
        <location evidence="2">Cytoplasm</location>
    </subcellularLocation>
</comment>
<dbReference type="Proteomes" id="UP000191980">
    <property type="component" value="Unassembled WGS sequence"/>
</dbReference>
<dbReference type="InterPro" id="IPR035926">
    <property type="entry name" value="NusB-like_sf"/>
</dbReference>
<evidence type="ECO:0000256" key="3">
    <source>
        <dbReference type="ARBA" id="ARBA00012140"/>
    </source>
</evidence>
<dbReference type="InterPro" id="IPR001678">
    <property type="entry name" value="MeTrfase_RsmB-F_NOP2_dom"/>
</dbReference>
<name>A0A1V8M3Y1_9GAMM</name>
<evidence type="ECO:0000313" key="15">
    <source>
        <dbReference type="EMBL" id="OQK16196.1"/>
    </source>
</evidence>
<protein>
    <recommendedName>
        <fullName evidence="3">16S rRNA (cytosine(967)-C(5))-methyltransferase</fullName>
        <ecNumber evidence="3">2.1.1.176</ecNumber>
    </recommendedName>
    <alternativeName>
        <fullName evidence="10">16S rRNA m5C967 methyltransferase</fullName>
    </alternativeName>
    <alternativeName>
        <fullName evidence="11">rRNA (cytosine-C(5)-)-methyltransferase RsmB</fullName>
    </alternativeName>
</protein>
<comment type="similarity">
    <text evidence="13">Belongs to the class I-like SAM-binding methyltransferase superfamily. RsmB/NOP family.</text>
</comment>
<evidence type="ECO:0000313" key="16">
    <source>
        <dbReference type="Proteomes" id="UP000191980"/>
    </source>
</evidence>
<feature type="binding site" evidence="13">
    <location>
        <position position="317"/>
    </location>
    <ligand>
        <name>S-adenosyl-L-methionine</name>
        <dbReference type="ChEBI" id="CHEBI:59789"/>
    </ligand>
</feature>
<dbReference type="Gene3D" id="3.30.70.1170">
    <property type="entry name" value="Sun protein, domain 3"/>
    <property type="match status" value="1"/>
</dbReference>
<dbReference type="GO" id="GO:0003723">
    <property type="term" value="F:RNA binding"/>
    <property type="evidence" value="ECO:0007669"/>
    <property type="project" value="UniProtKB-UniRule"/>
</dbReference>
<dbReference type="NCBIfam" id="NF008149">
    <property type="entry name" value="PRK10901.1"/>
    <property type="match status" value="1"/>
</dbReference>
<dbReference type="InterPro" id="IPR004573">
    <property type="entry name" value="rRNA_ssu_MeTfrase_B"/>
</dbReference>
<keyword evidence="7 13" id="KW-0808">Transferase</keyword>
<dbReference type="InterPro" id="IPR023267">
    <property type="entry name" value="RCMT"/>
</dbReference>
<evidence type="ECO:0000256" key="1">
    <source>
        <dbReference type="ARBA" id="ARBA00002724"/>
    </source>
</evidence>
<proteinExistence type="inferred from homology"/>
<dbReference type="Gene3D" id="3.40.50.150">
    <property type="entry name" value="Vaccinia Virus protein VP39"/>
    <property type="match status" value="1"/>
</dbReference>
<keyword evidence="9 13" id="KW-0694">RNA-binding</keyword>
<dbReference type="Pfam" id="PF22458">
    <property type="entry name" value="RsmF-B_ferredox"/>
    <property type="match status" value="1"/>
</dbReference>
<dbReference type="InterPro" id="IPR029063">
    <property type="entry name" value="SAM-dependent_MTases_sf"/>
</dbReference>
<dbReference type="EC" id="2.1.1.176" evidence="3"/>
<dbReference type="InterPro" id="IPR049560">
    <property type="entry name" value="MeTrfase_RsmB-F_NOP2_cat"/>
</dbReference>
<dbReference type="EMBL" id="LPUF01000002">
    <property type="protein sequence ID" value="OQK16196.1"/>
    <property type="molecule type" value="Genomic_DNA"/>
</dbReference>
<sequence>MNSRLVAANVLVKVLSGKSMTAALETAWMEVQDEQEKAFIQALCYGTVRQYYRLDYILNQLVNRPIKDKDIQIKALALLGLYQLKYMRVKDHAAVSETVAVMNRKQWAKSLLNALLRRYLREQDELEALADKHVAYAHPDWMIKAIKADWGSSDAKQIFQANNHTAPMTLRVNTRFCQRDAYLNLLAEQQIEASALASSGQAIILSEPMMVDKLPKFAEGWVSVQDAAAQLAAGLLDAQVGDRVLDVCAAPGGKTAHILELQPELKSMLAIDIDAQRLTRVEENLIRLHLSADLLAADAAQPDSWWDGVAFERILLDAPCSALGVVRRHPDIKLLRRAEDIAQLQALQQEILHASWRLLASGGILLYATCSILKQENELQIEHFLQQHDDAQELLIDADWGNKRPFGRQVLTGSQYMDGFYYARLQKK</sequence>
<dbReference type="Gene3D" id="1.10.940.10">
    <property type="entry name" value="NusB-like"/>
    <property type="match status" value="1"/>
</dbReference>
<feature type="binding site" evidence="13">
    <location>
        <begin position="248"/>
        <end position="254"/>
    </location>
    <ligand>
        <name>S-adenosyl-L-methionine</name>
        <dbReference type="ChEBI" id="CHEBI:59789"/>
    </ligand>
</feature>
<comment type="catalytic activity">
    <reaction evidence="12">
        <text>cytidine(967) in 16S rRNA + S-adenosyl-L-methionine = 5-methylcytidine(967) in 16S rRNA + S-adenosyl-L-homocysteine + H(+)</text>
        <dbReference type="Rhea" id="RHEA:42748"/>
        <dbReference type="Rhea" id="RHEA-COMP:10219"/>
        <dbReference type="Rhea" id="RHEA-COMP:10220"/>
        <dbReference type="ChEBI" id="CHEBI:15378"/>
        <dbReference type="ChEBI" id="CHEBI:57856"/>
        <dbReference type="ChEBI" id="CHEBI:59789"/>
        <dbReference type="ChEBI" id="CHEBI:74483"/>
        <dbReference type="ChEBI" id="CHEBI:82748"/>
        <dbReference type="EC" id="2.1.1.176"/>
    </reaction>
</comment>
<dbReference type="NCBIfam" id="TIGR00563">
    <property type="entry name" value="rsmB"/>
    <property type="match status" value="1"/>
</dbReference>
<dbReference type="InterPro" id="IPR054728">
    <property type="entry name" value="RsmB-like_ferredoxin"/>
</dbReference>
<keyword evidence="4" id="KW-0963">Cytoplasm</keyword>